<feature type="domain" description="S1 motif" evidence="3">
    <location>
        <begin position="1223"/>
        <end position="1289"/>
    </location>
</feature>
<feature type="domain" description="PH" evidence="2">
    <location>
        <begin position="1"/>
        <end position="42"/>
    </location>
</feature>
<evidence type="ECO:0008006" key="5">
    <source>
        <dbReference type="Google" id="ProtNLM"/>
    </source>
</evidence>
<dbReference type="EMBL" id="LN853167">
    <property type="protein sequence ID" value="CRY95199.1"/>
    <property type="molecule type" value="Genomic_DNA"/>
</dbReference>
<evidence type="ECO:0000256" key="1">
    <source>
        <dbReference type="SAM" id="Coils"/>
    </source>
</evidence>
<name>A0A0H5Q1A2_9ZZZZ</name>
<dbReference type="InterPro" id="IPR032774">
    <property type="entry name" value="WG_beta_rep"/>
</dbReference>
<dbReference type="Gene3D" id="2.40.50.140">
    <property type="entry name" value="Nucleic acid-binding proteins"/>
    <property type="match status" value="1"/>
</dbReference>
<dbReference type="SMART" id="SM00316">
    <property type="entry name" value="S1"/>
    <property type="match status" value="1"/>
</dbReference>
<reference evidence="4" key="2">
    <citation type="submission" date="2015-07" db="EMBL/GenBank/DDBJ databases">
        <title>Plasmids, circular viruses and viroids from rat gut.</title>
        <authorList>
            <person name="Jorgensen T.J."/>
            <person name="Hansen M.A."/>
            <person name="Xu Z."/>
            <person name="Tabak M.A."/>
            <person name="Sorensen S.J."/>
            <person name="Hansen L.H."/>
        </authorList>
    </citation>
    <scope>NUCLEOTIDE SEQUENCE</scope>
    <source>
        <strain evidence="4">RGRH0534</strain>
    </source>
</reference>
<dbReference type="PANTHER" id="PTHR37841">
    <property type="entry name" value="GLR2918 PROTEIN"/>
    <property type="match status" value="1"/>
</dbReference>
<organism evidence="4">
    <name type="scientific">uncultured prokaryote</name>
    <dbReference type="NCBI Taxonomy" id="198431"/>
    <lineage>
        <taxon>unclassified sequences</taxon>
        <taxon>environmental samples</taxon>
    </lineage>
</organism>
<dbReference type="InterPro" id="IPR057152">
    <property type="entry name" value="DUF7830"/>
</dbReference>
<feature type="coiled-coil region" evidence="1">
    <location>
        <begin position="290"/>
        <end position="342"/>
    </location>
</feature>
<accession>A0A0H5Q1A2</accession>
<dbReference type="PANTHER" id="PTHR37841:SF1">
    <property type="entry name" value="DUF3298 DOMAIN-CONTAINING PROTEIN"/>
    <property type="match status" value="1"/>
</dbReference>
<dbReference type="Pfam" id="PF19500">
    <property type="entry name" value="DUF6035"/>
    <property type="match status" value="1"/>
</dbReference>
<evidence type="ECO:0000313" key="4">
    <source>
        <dbReference type="EMBL" id="CRY95199.1"/>
    </source>
</evidence>
<keyword evidence="1" id="KW-0175">Coiled coil</keyword>
<dbReference type="Pfam" id="PF25169">
    <property type="entry name" value="DUF7830"/>
    <property type="match status" value="1"/>
</dbReference>
<dbReference type="Pfam" id="PF14903">
    <property type="entry name" value="WG_beta_rep"/>
    <property type="match status" value="2"/>
</dbReference>
<reference evidence="4" key="1">
    <citation type="submission" date="2015-06" db="EMBL/GenBank/DDBJ databases">
        <authorList>
            <person name="Joergensen T."/>
        </authorList>
    </citation>
    <scope>NUCLEOTIDE SEQUENCE</scope>
    <source>
        <strain evidence="4">RGRH0534</strain>
    </source>
</reference>
<dbReference type="PROSITE" id="PS50003">
    <property type="entry name" value="PH_DOMAIN"/>
    <property type="match status" value="1"/>
</dbReference>
<dbReference type="Pfam" id="PF00575">
    <property type="entry name" value="S1"/>
    <property type="match status" value="1"/>
</dbReference>
<dbReference type="PROSITE" id="PS50126">
    <property type="entry name" value="S1"/>
    <property type="match status" value="1"/>
</dbReference>
<dbReference type="GO" id="GO:0003676">
    <property type="term" value="F:nucleic acid binding"/>
    <property type="evidence" value="ECO:0007669"/>
    <property type="project" value="InterPro"/>
</dbReference>
<dbReference type="SUPFAM" id="SSF50249">
    <property type="entry name" value="Nucleic acid-binding proteins"/>
    <property type="match status" value="1"/>
</dbReference>
<sequence>MEYTINEVFDIKEEQIYQANEFLSKSEHELMHWRRALEESILMGKPRLICPYCHQMLKLCGRKCQRGVVSYFSHLYDSEDCPIKTTTQLTKEEIEIRKYGKVNESKRHQELKHLIADVLQDEKSREMGIDGVQIEKRIDSQLPYMNWRRPDVQAQYKGMNIVFELQLSTTFLSVVVDRDIFYRLNGYFIVWVFNFDDNKEYVNLHNMMCKDIYYANKRNVFILDKKAQELSRERGELVLCCQWLDADGSFSEAEYISLEQLKYDTENFKPYYVDADEIYYKANPAVKLRLEELERSRAELLQGLMDRKQRELELQQAECVRIERIKQEIIEKQERASVYEKNGAWGFMYHSQTLTAPIYSDVEWNMQLGMFDVKKARRWGLANRAGGIVIPCVCSFIKHLADDIYLIASKKEWRIWGSSSILKTVSTTDEYQLENIRWGFYLLTFHFKKRGGYNRQCMKFLVFPNRQTVEIEQVDIAAGTITIKGRAYMLHQDGYIYSKMDSEVNLVMQGDKLLGLHKSGVEMLAPQYSEIEYISEDCILVRREGGMGVMTLQGKTIVPLAFDNVIPADYGFYKTQSTEERFAYANYISKCIVFGLFDNEGHEVLTPQFDSIVPISTDYIITRKEQRYNLYNLHDTAPLLSGYKYLEAGAKGELIAASKEPYRDEYKCIIDYSGNIILGEEHQFKTIYHFNGTYVCCEHLQQEIIAHKWVENWTLIKEGKMLPMKIKANNIDAVFDNFIIASPYGYGMQCLTYDNRPLTPVSYKMRKTRAENYPVEFELDGKVGCVDAEGLLHYEGGTTVDSKSITEECALMDNLFVGLYAYKSNTNQLKGVYRKTSVGSIDVVVPFEFHEIHAEGKYIICEKKKQISVTKGLSYFALYDTEGRALIPLFWNATSINIRQDGIIELFLEQERYDYWNRHHVWLNPDFSLFLPWFNDVSEIGIFSEDGVAEAKEYNRSGKVDINGNRVKEVAEVYANGVKKTSCFSLYGIDAADGTEIISCKYESLERLPNGGFIGNGHDIISAEGAFIKTVKGEVSYFNDYLLLSKDEHCLDNENKILLYDLSGKEKTDHLSAAYEKDGYVIAERMKEYGRGWNTQTVTLQGLYTPDGECLLYPKFNYMDMVFENIVLCRNKGESYCTNILSKKTYNATNISKVTQLEDEVYYCLHSYNDRLLVDGSFRKIGTFTHIHYDVENGIIEGKTKEGKILNALTGEVLQDPQKIEIGGIYDGVITNIKPFGLFVKFLSDHIGLVHKSVLKKKGVQIYDFKPKQRIQVKVKDIKDDGKINLEVI</sequence>
<evidence type="ECO:0000259" key="3">
    <source>
        <dbReference type="PROSITE" id="PS50126"/>
    </source>
</evidence>
<evidence type="ECO:0000259" key="2">
    <source>
        <dbReference type="PROSITE" id="PS50003"/>
    </source>
</evidence>
<dbReference type="InterPro" id="IPR001849">
    <property type="entry name" value="PH_domain"/>
</dbReference>
<dbReference type="InterPro" id="IPR012340">
    <property type="entry name" value="NA-bd_OB-fold"/>
</dbReference>
<dbReference type="InterPro" id="IPR003029">
    <property type="entry name" value="S1_domain"/>
</dbReference>
<proteinExistence type="predicted"/>
<dbReference type="InterPro" id="IPR046099">
    <property type="entry name" value="DUF6035"/>
</dbReference>
<protein>
    <recommendedName>
        <fullName evidence="5">S1 motif domain-containing protein</fullName>
    </recommendedName>
</protein>